<evidence type="ECO:0000256" key="1">
    <source>
        <dbReference type="ARBA" id="ARBA00004123"/>
    </source>
</evidence>
<comment type="similarity">
    <text evidence="2 6">Belongs to the DNA polymerase epsilon subunit B family.</text>
</comment>
<comment type="subcellular location">
    <subcellularLocation>
        <location evidence="1 6">Nucleus</location>
    </subcellularLocation>
</comment>
<dbReference type="GO" id="GO:0006261">
    <property type="term" value="P:DNA-templated DNA replication"/>
    <property type="evidence" value="ECO:0007669"/>
    <property type="project" value="InterPro"/>
</dbReference>
<feature type="domain" description="DNA polymerase alpha/delta/epsilon subunit B" evidence="7">
    <location>
        <begin position="296"/>
        <end position="513"/>
    </location>
</feature>
<dbReference type="Pfam" id="PF04042">
    <property type="entry name" value="DNA_pol_E_B"/>
    <property type="match status" value="1"/>
</dbReference>
<comment type="caution">
    <text evidence="8">The sequence shown here is derived from an EMBL/GenBank/DDBJ whole genome shotgun (WGS) entry which is preliminary data.</text>
</comment>
<evidence type="ECO:0000259" key="7">
    <source>
        <dbReference type="Pfam" id="PF04042"/>
    </source>
</evidence>
<keyword evidence="3 6" id="KW-0235">DNA replication</keyword>
<evidence type="ECO:0000313" key="9">
    <source>
        <dbReference type="Proteomes" id="UP001146793"/>
    </source>
</evidence>
<evidence type="ECO:0000256" key="6">
    <source>
        <dbReference type="PIRNR" id="PIRNR000799"/>
    </source>
</evidence>
<dbReference type="GO" id="GO:0042276">
    <property type="term" value="P:error-prone translesion synthesis"/>
    <property type="evidence" value="ECO:0007669"/>
    <property type="project" value="TreeGrafter"/>
</dbReference>
<dbReference type="InterPro" id="IPR016266">
    <property type="entry name" value="POLE2"/>
</dbReference>
<name>A0AAV7ZN38_9EUKA</name>
<keyword evidence="4 6" id="KW-0238">DNA-binding</keyword>
<dbReference type="PANTHER" id="PTHR12708:SF0">
    <property type="entry name" value="DNA POLYMERASE EPSILON SUBUNIT 2"/>
    <property type="match status" value="1"/>
</dbReference>
<dbReference type="InterPro" id="IPR007185">
    <property type="entry name" value="DNA_pol_a/d/e_bsu"/>
</dbReference>
<dbReference type="AlphaFoldDB" id="A0AAV7ZN38"/>
<keyword evidence="5 6" id="KW-0539">Nucleus</keyword>
<evidence type="ECO:0000256" key="5">
    <source>
        <dbReference type="ARBA" id="ARBA00023242"/>
    </source>
</evidence>
<proteinExistence type="inferred from homology"/>
<reference evidence="8" key="1">
    <citation type="submission" date="2022-08" db="EMBL/GenBank/DDBJ databases">
        <title>Novel sulphate-reducing endosymbionts in the free-living metamonad Anaeramoeba.</title>
        <authorList>
            <person name="Jerlstrom-Hultqvist J."/>
            <person name="Cepicka I."/>
            <person name="Gallot-Lavallee L."/>
            <person name="Salas-Leiva D."/>
            <person name="Curtis B.A."/>
            <person name="Zahonova K."/>
            <person name="Pipaliya S."/>
            <person name="Dacks J."/>
            <person name="Roger A.J."/>
        </authorList>
    </citation>
    <scope>NUCLEOTIDE SEQUENCE</scope>
    <source>
        <strain evidence="8">Busselton2</strain>
    </source>
</reference>
<evidence type="ECO:0000256" key="3">
    <source>
        <dbReference type="ARBA" id="ARBA00022705"/>
    </source>
</evidence>
<accession>A0AAV7ZN38</accession>
<dbReference type="PANTHER" id="PTHR12708">
    <property type="entry name" value="DNA POLYMERASE EPSILON SUBUNIT B"/>
    <property type="match status" value="1"/>
</dbReference>
<organism evidence="8 9">
    <name type="scientific">Anaeramoeba flamelloides</name>
    <dbReference type="NCBI Taxonomy" id="1746091"/>
    <lineage>
        <taxon>Eukaryota</taxon>
        <taxon>Metamonada</taxon>
        <taxon>Anaeramoebidae</taxon>
        <taxon>Anaeramoeba</taxon>
    </lineage>
</organism>
<gene>
    <name evidence="8" type="ORF">M0812_12460</name>
</gene>
<evidence type="ECO:0000313" key="8">
    <source>
        <dbReference type="EMBL" id="KAJ3442715.1"/>
    </source>
</evidence>
<dbReference type="GO" id="GO:0003677">
    <property type="term" value="F:DNA binding"/>
    <property type="evidence" value="ECO:0007669"/>
    <property type="project" value="UniProtKB-UniRule"/>
</dbReference>
<evidence type="ECO:0000256" key="2">
    <source>
        <dbReference type="ARBA" id="ARBA00009560"/>
    </source>
</evidence>
<dbReference type="EMBL" id="JANTQA010000026">
    <property type="protein sequence ID" value="KAJ3442715.1"/>
    <property type="molecule type" value="Genomic_DNA"/>
</dbReference>
<protein>
    <recommendedName>
        <fullName evidence="6">DNA polymerase epsilon subunit</fullName>
    </recommendedName>
    <alternativeName>
        <fullName evidence="6">DNA polymerase II subunit 2</fullName>
    </alternativeName>
</protein>
<dbReference type="Proteomes" id="UP001146793">
    <property type="component" value="Unassembled WGS sequence"/>
</dbReference>
<comment type="function">
    <text evidence="6">Participates in DNA repair and in chromosomal DNA replication.</text>
</comment>
<dbReference type="Gene3D" id="3.60.21.60">
    <property type="match status" value="1"/>
</dbReference>
<dbReference type="GO" id="GO:0008622">
    <property type="term" value="C:epsilon DNA polymerase complex"/>
    <property type="evidence" value="ECO:0007669"/>
    <property type="project" value="UniProtKB-UniRule"/>
</dbReference>
<sequence>MSKIKFRRTVIGQFKYQGFSVRPNATELIIDVVTDESGKEIDLDLLSLLVTKICEKHGSENEMSRMVESDLVTKVLKEFLEEQEKQKSKIDSEEETIEIIDVFKQPKFSYKSSNIKSIIYSKDPKPNGFLGNSETKVSMFNERYEILLQRTLRNSLFSSKTSESSNEESSYSISSVISLLGDTKKRIILGMITQLEDEVFYIEDPSGWIKVNFETTKTANGIFTENSIVIAEGRCNNEDEFVVKTIGFPPPESREETIKHLEQDKRGLSLIDETLSEPWFLKLQEEEINDPDQQMIIISEIWLDKDSVFEKLEKLFTGFNIEEPPSVFLLIGNFFSTPFDGSTKQLEKRKNAFLRLRDLMINYDFICQHSKFIFVPGINDISYSPLLPRKCISNSLISMFRTTYKGSSQLTINKNFLSKNSYFVSNPCRIRFFTKEIVICREDLINKFLRHSIFPTPTKNSEIANSIAKTIIDQAYLFPFPLNIRPILWNFDYSLRLFPTPDTLILADKFEQYSGKYNNCNYCNPGCFSTDFSFVVHYPNTDEIQFSRIK</sequence>
<evidence type="ECO:0000256" key="4">
    <source>
        <dbReference type="ARBA" id="ARBA00023125"/>
    </source>
</evidence>
<dbReference type="PIRSF" id="PIRSF000799">
    <property type="entry name" value="DNA_pol_eps_2"/>
    <property type="match status" value="1"/>
</dbReference>